<reference evidence="1 2" key="1">
    <citation type="journal article" date="2019" name="Emerg. Microbes Infect.">
        <title>Comprehensive subspecies identification of 175 nontuberculous mycobacteria species based on 7547 genomic profiles.</title>
        <authorList>
            <person name="Matsumoto Y."/>
            <person name="Kinjo T."/>
            <person name="Motooka D."/>
            <person name="Nabeya D."/>
            <person name="Jung N."/>
            <person name="Uechi K."/>
            <person name="Horii T."/>
            <person name="Iida T."/>
            <person name="Fujita J."/>
            <person name="Nakamura S."/>
        </authorList>
    </citation>
    <scope>NUCLEOTIDE SEQUENCE [LARGE SCALE GENOMIC DNA]</scope>
    <source>
        <strain evidence="1 2">JCM 17322</strain>
    </source>
</reference>
<keyword evidence="2" id="KW-1185">Reference proteome</keyword>
<name>A0A7I9Y3P0_9MYCO</name>
<dbReference type="EMBL" id="BLKW01000004">
    <property type="protein sequence ID" value="GFG76678.1"/>
    <property type="molecule type" value="Genomic_DNA"/>
</dbReference>
<evidence type="ECO:0000313" key="1">
    <source>
        <dbReference type="EMBL" id="GFG76678.1"/>
    </source>
</evidence>
<evidence type="ECO:0000313" key="2">
    <source>
        <dbReference type="Proteomes" id="UP000465361"/>
    </source>
</evidence>
<dbReference type="AlphaFoldDB" id="A0A7I9Y3P0"/>
<gene>
    <name evidence="1" type="ORF">MBOT_40430</name>
</gene>
<organism evidence="1 2">
    <name type="scientific">Mycobacterium botniense</name>
    <dbReference type="NCBI Taxonomy" id="84962"/>
    <lineage>
        <taxon>Bacteria</taxon>
        <taxon>Bacillati</taxon>
        <taxon>Actinomycetota</taxon>
        <taxon>Actinomycetes</taxon>
        <taxon>Mycobacteriales</taxon>
        <taxon>Mycobacteriaceae</taxon>
        <taxon>Mycobacterium</taxon>
    </lineage>
</organism>
<dbReference type="Proteomes" id="UP000465361">
    <property type="component" value="Unassembled WGS sequence"/>
</dbReference>
<proteinExistence type="predicted"/>
<sequence length="55" mass="5867">MPHSLRARLSQASPRVCSVRLRSELMVDMVGVEQRERCVGLHIGVAPGPTAAGAI</sequence>
<comment type="caution">
    <text evidence="1">The sequence shown here is derived from an EMBL/GenBank/DDBJ whole genome shotgun (WGS) entry which is preliminary data.</text>
</comment>
<accession>A0A7I9Y3P0</accession>
<protein>
    <submittedName>
        <fullName evidence="1">Uncharacterized protein</fullName>
    </submittedName>
</protein>